<evidence type="ECO:0000256" key="2">
    <source>
        <dbReference type="ARBA" id="ARBA00004371"/>
    </source>
</evidence>
<dbReference type="GO" id="GO:0005615">
    <property type="term" value="C:extracellular space"/>
    <property type="evidence" value="ECO:0007669"/>
    <property type="project" value="TreeGrafter"/>
</dbReference>
<evidence type="ECO:0000256" key="18">
    <source>
        <dbReference type="ARBA" id="ARBA00023145"/>
    </source>
</evidence>
<keyword evidence="19" id="KW-0325">Glycoprotein</keyword>
<dbReference type="InterPro" id="IPR012677">
    <property type="entry name" value="Nucleotide-bd_a/b_plait_sf"/>
</dbReference>
<dbReference type="FunFam" id="3.50.30.30:FF:000009">
    <property type="entry name" value="Carboxypeptidase Q"/>
    <property type="match status" value="3"/>
</dbReference>
<dbReference type="SUPFAM" id="SSF53187">
    <property type="entry name" value="Zn-dependent exopeptidases"/>
    <property type="match status" value="3"/>
</dbReference>
<dbReference type="SUPFAM" id="SSF54928">
    <property type="entry name" value="RNA-binding domain, RBD"/>
    <property type="match status" value="1"/>
</dbReference>
<keyword evidence="12" id="KW-0378">Hydrolase</keyword>
<feature type="region of interest" description="Disordered" evidence="24">
    <location>
        <begin position="454"/>
        <end position="521"/>
    </location>
</feature>
<keyword evidence="17" id="KW-0482">Metalloprotease</keyword>
<dbReference type="GO" id="GO:0006508">
    <property type="term" value="P:proteolysis"/>
    <property type="evidence" value="ECO:0007669"/>
    <property type="project" value="UniProtKB-KW"/>
</dbReference>
<feature type="compositionally biased region" description="Basic and acidic residues" evidence="24">
    <location>
        <begin position="393"/>
        <end position="420"/>
    </location>
</feature>
<keyword evidence="20" id="KW-0458">Lysosome</keyword>
<keyword evidence="7" id="KW-0964">Secreted</keyword>
<dbReference type="GO" id="GO:0005794">
    <property type="term" value="C:Golgi apparatus"/>
    <property type="evidence" value="ECO:0007669"/>
    <property type="project" value="UniProtKB-SubCell"/>
</dbReference>
<evidence type="ECO:0000256" key="23">
    <source>
        <dbReference type="PROSITE-ProRule" id="PRU00176"/>
    </source>
</evidence>
<feature type="region of interest" description="Disordered" evidence="24">
    <location>
        <begin position="102"/>
        <end position="176"/>
    </location>
</feature>
<keyword evidence="16" id="KW-0333">Golgi apparatus</keyword>
<evidence type="ECO:0000313" key="26">
    <source>
        <dbReference type="EnsemblMetazoa" id="AEPI009655-PA"/>
    </source>
</evidence>
<dbReference type="SMART" id="SM00360">
    <property type="entry name" value="RRM"/>
    <property type="match status" value="1"/>
</dbReference>
<dbReference type="EnsemblMetazoa" id="AEPI009655-RA">
    <property type="protein sequence ID" value="AEPI009655-PA"/>
    <property type="gene ID" value="AEPI009655"/>
</dbReference>
<reference evidence="27" key="1">
    <citation type="submission" date="2013-03" db="EMBL/GenBank/DDBJ databases">
        <title>The Genome Sequence of Anopheles epiroticus epiroticus2.</title>
        <authorList>
            <consortium name="The Broad Institute Genomics Platform"/>
            <person name="Neafsey D.E."/>
            <person name="Howell P."/>
            <person name="Walker B."/>
            <person name="Young S.K."/>
            <person name="Zeng Q."/>
            <person name="Gargeya S."/>
            <person name="Fitzgerald M."/>
            <person name="Haas B."/>
            <person name="Abouelleil A."/>
            <person name="Allen A.W."/>
            <person name="Alvarado L."/>
            <person name="Arachchi H.M."/>
            <person name="Berlin A.M."/>
            <person name="Chapman S.B."/>
            <person name="Gainer-Dewar J."/>
            <person name="Goldberg J."/>
            <person name="Griggs A."/>
            <person name="Gujja S."/>
            <person name="Hansen M."/>
            <person name="Howarth C."/>
            <person name="Imamovic A."/>
            <person name="Ireland A."/>
            <person name="Larimer J."/>
            <person name="McCowan C."/>
            <person name="Murphy C."/>
            <person name="Pearson M."/>
            <person name="Poon T.W."/>
            <person name="Priest M."/>
            <person name="Roberts A."/>
            <person name="Saif S."/>
            <person name="Shea T."/>
            <person name="Sisk P."/>
            <person name="Sykes S."/>
            <person name="Wortman J."/>
            <person name="Nusbaum C."/>
            <person name="Birren B."/>
        </authorList>
    </citation>
    <scope>NUCLEOTIDE SEQUENCE [LARGE SCALE GENOMIC DNA]</scope>
    <source>
        <strain evidence="27">Epiroticus2</strain>
    </source>
</reference>
<dbReference type="GO" id="GO:0005783">
    <property type="term" value="C:endoplasmic reticulum"/>
    <property type="evidence" value="ECO:0007669"/>
    <property type="project" value="UniProtKB-SubCell"/>
</dbReference>
<evidence type="ECO:0000256" key="5">
    <source>
        <dbReference type="ARBA" id="ARBA00010918"/>
    </source>
</evidence>
<evidence type="ECO:0000256" key="4">
    <source>
        <dbReference type="ARBA" id="ARBA00004613"/>
    </source>
</evidence>
<dbReference type="VEuPathDB" id="VectorBase:AEPI009655"/>
<protein>
    <recommendedName>
        <fullName evidence="6">Carboxypeptidase Q</fullName>
    </recommendedName>
    <alternativeName>
        <fullName evidence="22">Plasma glutamate carboxypeptidase</fullName>
    </alternativeName>
</protein>
<evidence type="ECO:0000256" key="17">
    <source>
        <dbReference type="ARBA" id="ARBA00023049"/>
    </source>
</evidence>
<dbReference type="CDD" id="cd03883">
    <property type="entry name" value="M28_Pgcp_like"/>
    <property type="match status" value="2"/>
</dbReference>
<keyword evidence="9" id="KW-0645">Protease</keyword>
<evidence type="ECO:0000256" key="21">
    <source>
        <dbReference type="ARBA" id="ARBA00025833"/>
    </source>
</evidence>
<keyword evidence="13" id="KW-0256">Endoplasmic reticulum</keyword>
<dbReference type="InterPro" id="IPR007484">
    <property type="entry name" value="Peptidase_M28"/>
</dbReference>
<dbReference type="GO" id="GO:0003723">
    <property type="term" value="F:RNA binding"/>
    <property type="evidence" value="ECO:0007669"/>
    <property type="project" value="UniProtKB-UniRule"/>
</dbReference>
<keyword evidence="14" id="KW-0862">Zinc</keyword>
<evidence type="ECO:0000256" key="22">
    <source>
        <dbReference type="ARBA" id="ARBA00033328"/>
    </source>
</evidence>
<feature type="region of interest" description="Disordered" evidence="24">
    <location>
        <begin position="264"/>
        <end position="295"/>
    </location>
</feature>
<evidence type="ECO:0000256" key="3">
    <source>
        <dbReference type="ARBA" id="ARBA00004555"/>
    </source>
</evidence>
<evidence type="ECO:0000256" key="24">
    <source>
        <dbReference type="SAM" id="MobiDB-lite"/>
    </source>
</evidence>
<dbReference type="GO" id="GO:0070573">
    <property type="term" value="F:metallodipeptidase activity"/>
    <property type="evidence" value="ECO:0007669"/>
    <property type="project" value="InterPro"/>
</dbReference>
<dbReference type="Proteomes" id="UP000075885">
    <property type="component" value="Unassembled WGS sequence"/>
</dbReference>
<evidence type="ECO:0000256" key="1">
    <source>
        <dbReference type="ARBA" id="ARBA00004240"/>
    </source>
</evidence>
<evidence type="ECO:0000256" key="6">
    <source>
        <dbReference type="ARBA" id="ARBA00014116"/>
    </source>
</evidence>
<evidence type="ECO:0000256" key="9">
    <source>
        <dbReference type="ARBA" id="ARBA00022670"/>
    </source>
</evidence>
<dbReference type="GO" id="GO:0005764">
    <property type="term" value="C:lysosome"/>
    <property type="evidence" value="ECO:0007669"/>
    <property type="project" value="UniProtKB-SubCell"/>
</dbReference>
<evidence type="ECO:0000256" key="20">
    <source>
        <dbReference type="ARBA" id="ARBA00023228"/>
    </source>
</evidence>
<evidence type="ECO:0000256" key="16">
    <source>
        <dbReference type="ARBA" id="ARBA00023034"/>
    </source>
</evidence>
<evidence type="ECO:0000256" key="10">
    <source>
        <dbReference type="ARBA" id="ARBA00022723"/>
    </source>
</evidence>
<dbReference type="PROSITE" id="PS50102">
    <property type="entry name" value="RRM"/>
    <property type="match status" value="1"/>
</dbReference>
<reference evidence="26" key="2">
    <citation type="submission" date="2020-05" db="UniProtKB">
        <authorList>
            <consortium name="EnsemblMetazoa"/>
        </authorList>
    </citation>
    <scope>IDENTIFICATION</scope>
    <source>
        <strain evidence="26">Epiroticus2</strain>
    </source>
</reference>
<feature type="domain" description="RRM" evidence="25">
    <location>
        <begin position="6"/>
        <end position="87"/>
    </location>
</feature>
<keyword evidence="11" id="KW-0732">Signal</keyword>
<keyword evidence="18" id="KW-0865">Zymogen</keyword>
<keyword evidence="27" id="KW-1185">Reference proteome</keyword>
<dbReference type="PANTHER" id="PTHR12053:SF3">
    <property type="entry name" value="CARBOXYPEPTIDASE Q"/>
    <property type="match status" value="1"/>
</dbReference>
<evidence type="ECO:0000256" key="7">
    <source>
        <dbReference type="ARBA" id="ARBA00022525"/>
    </source>
</evidence>
<keyword evidence="10" id="KW-0479">Metal-binding</keyword>
<dbReference type="Pfam" id="PF00076">
    <property type="entry name" value="RRM_1"/>
    <property type="match status" value="1"/>
</dbReference>
<name>A0A182PRS0_9DIPT</name>
<feature type="compositionally biased region" description="Basic and acidic residues" evidence="24">
    <location>
        <begin position="116"/>
        <end position="126"/>
    </location>
</feature>
<evidence type="ECO:0000256" key="19">
    <source>
        <dbReference type="ARBA" id="ARBA00023180"/>
    </source>
</evidence>
<comment type="subunit">
    <text evidence="21">Homodimer. The monomeric form is inactive while the homodimer is active.</text>
</comment>
<dbReference type="InterPro" id="IPR035979">
    <property type="entry name" value="RBD_domain_sf"/>
</dbReference>
<comment type="subcellular location">
    <subcellularLocation>
        <location evidence="1">Endoplasmic reticulum</location>
    </subcellularLocation>
    <subcellularLocation>
        <location evidence="3">Golgi apparatus</location>
    </subcellularLocation>
    <subcellularLocation>
        <location evidence="2">Lysosome</location>
    </subcellularLocation>
    <subcellularLocation>
        <location evidence="4">Secreted</location>
    </subcellularLocation>
</comment>
<dbReference type="STRING" id="199890.A0A182PRS0"/>
<feature type="region of interest" description="Disordered" evidence="24">
    <location>
        <begin position="206"/>
        <end position="232"/>
    </location>
</feature>
<keyword evidence="8" id="KW-0121">Carboxypeptidase</keyword>
<dbReference type="InterPro" id="IPR039866">
    <property type="entry name" value="CPQ"/>
</dbReference>
<feature type="compositionally biased region" description="Polar residues" evidence="24">
    <location>
        <begin position="377"/>
        <end position="392"/>
    </location>
</feature>
<dbReference type="InterPro" id="IPR003137">
    <property type="entry name" value="PA_domain"/>
</dbReference>
<evidence type="ECO:0000313" key="27">
    <source>
        <dbReference type="Proteomes" id="UP000075885"/>
    </source>
</evidence>
<dbReference type="GO" id="GO:0046872">
    <property type="term" value="F:metal ion binding"/>
    <property type="evidence" value="ECO:0007669"/>
    <property type="project" value="UniProtKB-KW"/>
</dbReference>
<dbReference type="PANTHER" id="PTHR12053">
    <property type="entry name" value="PROTEASE FAMILY M28 PLASMA GLUTAMATE CARBOXYPEPTIDASE-RELATED"/>
    <property type="match status" value="1"/>
</dbReference>
<feature type="compositionally biased region" description="Basic and acidic residues" evidence="24">
    <location>
        <begin position="454"/>
        <end position="481"/>
    </location>
</feature>
<evidence type="ECO:0000256" key="11">
    <source>
        <dbReference type="ARBA" id="ARBA00022729"/>
    </source>
</evidence>
<comment type="similarity">
    <text evidence="5">Belongs to the peptidase M28 family.</text>
</comment>
<evidence type="ECO:0000256" key="12">
    <source>
        <dbReference type="ARBA" id="ARBA00022801"/>
    </source>
</evidence>
<feature type="region of interest" description="Disordered" evidence="24">
    <location>
        <begin position="332"/>
        <end position="420"/>
    </location>
</feature>
<dbReference type="InterPro" id="IPR000504">
    <property type="entry name" value="RRM_dom"/>
</dbReference>
<dbReference type="Gene3D" id="3.50.30.30">
    <property type="match status" value="3"/>
</dbReference>
<feature type="compositionally biased region" description="Basic and acidic residues" evidence="24">
    <location>
        <begin position="496"/>
        <end position="515"/>
    </location>
</feature>
<evidence type="ECO:0000256" key="8">
    <source>
        <dbReference type="ARBA" id="ARBA00022645"/>
    </source>
</evidence>
<evidence type="ECO:0000259" key="25">
    <source>
        <dbReference type="PROSITE" id="PS50102"/>
    </source>
</evidence>
<organism evidence="26 27">
    <name type="scientific">Anopheles epiroticus</name>
    <dbReference type="NCBI Taxonomy" id="199890"/>
    <lineage>
        <taxon>Eukaryota</taxon>
        <taxon>Metazoa</taxon>
        <taxon>Ecdysozoa</taxon>
        <taxon>Arthropoda</taxon>
        <taxon>Hexapoda</taxon>
        <taxon>Insecta</taxon>
        <taxon>Pterygota</taxon>
        <taxon>Neoptera</taxon>
        <taxon>Endopterygota</taxon>
        <taxon>Diptera</taxon>
        <taxon>Nematocera</taxon>
        <taxon>Culicoidea</taxon>
        <taxon>Culicidae</taxon>
        <taxon>Anophelinae</taxon>
        <taxon>Anopheles</taxon>
    </lineage>
</organism>
<dbReference type="FunFam" id="3.40.630.10:FF:000036">
    <property type="entry name" value="Carboxypeptidase Q"/>
    <property type="match status" value="2"/>
</dbReference>
<dbReference type="GO" id="GO:0004180">
    <property type="term" value="F:carboxypeptidase activity"/>
    <property type="evidence" value="ECO:0007669"/>
    <property type="project" value="UniProtKB-KW"/>
</dbReference>
<dbReference type="Pfam" id="PF04389">
    <property type="entry name" value="Peptidase_M28"/>
    <property type="match status" value="3"/>
</dbReference>
<keyword evidence="15 23" id="KW-0694">RNA-binding</keyword>
<evidence type="ECO:0000256" key="14">
    <source>
        <dbReference type="ARBA" id="ARBA00022833"/>
    </source>
</evidence>
<dbReference type="Gene3D" id="3.40.630.10">
    <property type="entry name" value="Zn peptidases"/>
    <property type="match status" value="3"/>
</dbReference>
<feature type="compositionally biased region" description="Basic and acidic residues" evidence="24">
    <location>
        <begin position="332"/>
        <end position="356"/>
    </location>
</feature>
<dbReference type="GO" id="GO:0043171">
    <property type="term" value="P:peptide catabolic process"/>
    <property type="evidence" value="ECO:0007669"/>
    <property type="project" value="TreeGrafter"/>
</dbReference>
<evidence type="ECO:0000256" key="13">
    <source>
        <dbReference type="ARBA" id="ARBA00022824"/>
    </source>
</evidence>
<evidence type="ECO:0000256" key="15">
    <source>
        <dbReference type="ARBA" id="ARBA00022884"/>
    </source>
</evidence>
<dbReference type="Gene3D" id="3.30.70.330">
    <property type="match status" value="1"/>
</dbReference>
<sequence>MALKTHRLFVGNIPAGTSEQELSGEFSAYGNVRSIEIKTKTNPLSDAVDTFGFVTLQTDDHIVPQCIKEFQQQKYKGVYLNVSRAKESFLEKLKREREEAEAQKKYNTLLDPYAKPPEEKKEDKSRVTALPTLPTLGKEEESSSSESSESESEEENPPKPQVVPARKPQNLKQQDEIVKKWNQETYIEYGKLKIVPITGKVAEVIDRSKPHQKRTEDKKLGEKARLADEKRKQGLNNLNSAYEQQKLAIKSALAGGTLNTKKKITFDDDEGESGQKKLSLFDGQDGDDDDDDGFKANFSLRKQMLGEEGQKLYEMQTSFQVDNRFRLDSRFLEDGDKAAKRKTPEAKAKDKERMRQMEILSNVTGKPIIAGDRAESKNNIQMQRFDPMQQNETKQKDSPEPVVKASERKKAERKEDDFKVSDEKFYKVADNFTISSRDQSQAFSLLSMFGKANKTTDNKMDVDETYQDKPLKSDARFRYESSDSEDEQSRKKQKKREVNTKSAKGTEKMKKDKPQKTGPGYYTKQGVWKEFFFFVPNDPRLEAGREFLGLVPTEDGKIKSAKEAVVGLTEGDLANIRLLYKKRRHREGKFVHKESKLGIKRLKKKALVKRGPVSKLIFLAVLCASIVSPQLVTVDQKECELPPGLRDEITQYQPVVDSIFQHIVSGEYAGKTWQSLLEFTDRFGPRLTGSKQLEDAIDFAVQEMIEEGLENVHTEEAIVSHWHRGREWAELVEPFQKNLPMLGLGKSVGTPPEGIRAEVIAVESFEEFERFTQEQVEGKIVVFVPTWAGYGATVPYRSQSASVAAKKGAVAVLIRSMTPFSIGTPHTGTMEYDPDVHRIPAAAISVEDAMLLLRKFRRGDKMTVHLKMDAMNLDPTISRNAIGELEGHTFKNTSVVVLSGHIDSWDVGTGASDDAGGVFVSWKAVTFLKAMGLRPRRTIRAIYWTAEEIGLEGANTYEKQHAEYEKQEFNVFFESDSGTFEPTGLDFSGNDGAQCIFAEVAKLMPGFNEFTFTKGTVGSDIGNWVSRGFPGVSLRNKNENYFWYHHSEGDTMELEDPVALDRSTALWAATAYVIADLMRLVFLAVLCASIVSPQLVTADQKECELPTGLRDEITQYQPVVDSIFQHIVSGEYAGKTWQSLLEFTDRFGPRLTGSKQLEDAIDFAVQEMIEEGLDNVHTEEAIVSHWHRGREWAELVEPFQKNLPMLGLGKSVGTPPEGIRAEVIAVESFEEFERFSPEQVEGKIVVFAPEWMGYGPTGRYRYESPSVAAKKGAVAVLIRSMTPFSIGTPHTGTLEYNPDVRPIPAAAISVEDAMLLLRKYRRGDKMTIHLKMDAMNLDPTISRNTVGELEGHTFKNTSVVVLSGHIDSWDVGTGASDDAGGVFVSWKAVTFLKAMGLRPRRTIRAIFWTAEEQYLEGASVYERQHAENEKQEFNVFFESDSGTFEPTGLDFAGNNEAQCIFAEVAKSASGMASTMLFLCLTGVIFGLSSAGVADNRVDTFDKKQNGGSCSLPDALVKEIHGYQPIVNKIVDKIVNGEFAGRTWDSLAELVDTFGARVAGSEQLEKAIDYVLEKMQADGLENVHTENATVPHWVRGYESAELVKPFRKSLPLLGLGSSIGTPRGGIIAEVLAVESFKEFETIPAEQVRGKIVVFSPVWESYGRTVVYRSQAASVASRKGAVAALVRSITPFSIGSPHTGQQHYQDDVKKIPVACITVEDAQMLLRKYRRGEKMEIHLEMEDRPMEPVVSRNSIGELVGTTYTNTSVVVVSGHLDSWDVGVGAMDDGGGAMISWKALSYLKAMGLRPRRTIRAILWTGEEEGLYGGAAYKDAHKPQEQKEFNFFFESDIGTFEPRGLDFVGNADAECIFREILKLMAPLNATEFETPTDGGPDISHWTTRGFPGASLLNKNEKYFWFHHSAGDTMAVEDPKNLDKCAALWAAAAYVVADLSISMPKEVQP</sequence>
<proteinExistence type="inferred from homology"/>
<accession>A0A182PRS0</accession>
<dbReference type="Pfam" id="PF02225">
    <property type="entry name" value="PA"/>
    <property type="match status" value="2"/>
</dbReference>